<comment type="subcellular location">
    <subcellularLocation>
        <location evidence="1">Membrane</location>
        <topology evidence="1">Multi-pass membrane protein</topology>
    </subcellularLocation>
</comment>
<dbReference type="EMBL" id="SNSC02000022">
    <property type="protein sequence ID" value="TID14602.1"/>
    <property type="molecule type" value="Genomic_DNA"/>
</dbReference>
<accession>A0A4Z1P2P1</accession>
<reference evidence="6 7" key="1">
    <citation type="submission" date="2019-04" db="EMBL/GenBank/DDBJ databases">
        <title>High contiguity whole genome sequence and gene annotation resource for two Venturia nashicola isolates.</title>
        <authorList>
            <person name="Prokchorchik M."/>
            <person name="Won K."/>
            <person name="Lee Y."/>
            <person name="Choi E.D."/>
            <person name="Segonzac C."/>
            <person name="Sohn K.H."/>
        </authorList>
    </citation>
    <scope>NUCLEOTIDE SEQUENCE [LARGE SCALE GENOMIC DNA]</scope>
    <source>
        <strain evidence="6 7">PRI2</strain>
    </source>
</reference>
<dbReference type="PANTHER" id="PTHR31465:SF7">
    <property type="entry name" value="SPHINGOID LONG-CHAIN BASE TRANSPORTER RSB1"/>
    <property type="match status" value="1"/>
</dbReference>
<dbReference type="Pfam" id="PF04479">
    <property type="entry name" value="RTA1"/>
    <property type="match status" value="1"/>
</dbReference>
<feature type="transmembrane region" description="Helical" evidence="5">
    <location>
        <begin position="149"/>
        <end position="170"/>
    </location>
</feature>
<keyword evidence="3 5" id="KW-1133">Transmembrane helix</keyword>
<dbReference type="GO" id="GO:0005886">
    <property type="term" value="C:plasma membrane"/>
    <property type="evidence" value="ECO:0007669"/>
    <property type="project" value="TreeGrafter"/>
</dbReference>
<feature type="transmembrane region" description="Helical" evidence="5">
    <location>
        <begin position="49"/>
        <end position="68"/>
    </location>
</feature>
<dbReference type="GO" id="GO:0000324">
    <property type="term" value="C:fungal-type vacuole"/>
    <property type="evidence" value="ECO:0007669"/>
    <property type="project" value="TreeGrafter"/>
</dbReference>
<keyword evidence="7" id="KW-1185">Reference proteome</keyword>
<feature type="transmembrane region" description="Helical" evidence="5">
    <location>
        <begin position="240"/>
        <end position="258"/>
    </location>
</feature>
<dbReference type="OrthoDB" id="1844152at2759"/>
<evidence type="ECO:0000256" key="3">
    <source>
        <dbReference type="ARBA" id="ARBA00022989"/>
    </source>
</evidence>
<protein>
    <submittedName>
        <fullName evidence="6">Putative parasitic phase-specific protein psp-1</fullName>
    </submittedName>
</protein>
<evidence type="ECO:0000313" key="6">
    <source>
        <dbReference type="EMBL" id="TID14602.1"/>
    </source>
</evidence>
<organism evidence="6 7">
    <name type="scientific">Venturia nashicola</name>
    <dbReference type="NCBI Taxonomy" id="86259"/>
    <lineage>
        <taxon>Eukaryota</taxon>
        <taxon>Fungi</taxon>
        <taxon>Dikarya</taxon>
        <taxon>Ascomycota</taxon>
        <taxon>Pezizomycotina</taxon>
        <taxon>Dothideomycetes</taxon>
        <taxon>Pleosporomycetidae</taxon>
        <taxon>Venturiales</taxon>
        <taxon>Venturiaceae</taxon>
        <taxon>Venturia</taxon>
    </lineage>
</organism>
<proteinExistence type="predicted"/>
<evidence type="ECO:0000313" key="7">
    <source>
        <dbReference type="Proteomes" id="UP000298493"/>
    </source>
</evidence>
<feature type="transmembrane region" description="Helical" evidence="5">
    <location>
        <begin position="75"/>
        <end position="95"/>
    </location>
</feature>
<comment type="caution">
    <text evidence="6">The sequence shown here is derived from an EMBL/GenBank/DDBJ whole genome shotgun (WGS) entry which is preliminary data.</text>
</comment>
<keyword evidence="4 5" id="KW-0472">Membrane</keyword>
<evidence type="ECO:0000256" key="5">
    <source>
        <dbReference type="SAM" id="Phobius"/>
    </source>
</evidence>
<evidence type="ECO:0000256" key="1">
    <source>
        <dbReference type="ARBA" id="ARBA00004141"/>
    </source>
</evidence>
<feature type="transmembrane region" description="Helical" evidence="5">
    <location>
        <begin position="190"/>
        <end position="209"/>
    </location>
</feature>
<feature type="transmembrane region" description="Helical" evidence="5">
    <location>
        <begin position="107"/>
        <end position="128"/>
    </location>
</feature>
<feature type="transmembrane region" description="Helical" evidence="5">
    <location>
        <begin position="278"/>
        <end position="297"/>
    </location>
</feature>
<gene>
    <name evidence="6" type="ORF">E6O75_ATG08748</name>
</gene>
<dbReference type="AlphaFoldDB" id="A0A4Z1P2P1"/>
<dbReference type="PANTHER" id="PTHR31465">
    <property type="entry name" value="PROTEIN RTA1-RELATED"/>
    <property type="match status" value="1"/>
</dbReference>
<dbReference type="InterPro" id="IPR007568">
    <property type="entry name" value="RTA1"/>
</dbReference>
<dbReference type="STRING" id="86259.A0A4Z1P2P1"/>
<evidence type="ECO:0000256" key="4">
    <source>
        <dbReference type="ARBA" id="ARBA00023136"/>
    </source>
</evidence>
<evidence type="ECO:0000256" key="2">
    <source>
        <dbReference type="ARBA" id="ARBA00022692"/>
    </source>
</evidence>
<dbReference type="Proteomes" id="UP000298493">
    <property type="component" value="Unassembled WGS sequence"/>
</dbReference>
<keyword evidence="2 5" id="KW-0812">Transmembrane</keyword>
<name>A0A4Z1P2P1_9PEZI</name>
<sequence length="359" mass="40329">MENSGFASQIRCLKGTAPERKACRAACTLQTCPMVLSYWGYQPSIPENGTFAVFMGLFTLAGLAIGIWTRRFKKYTAMIFIGSAMEVLGFIARIYANSYPFSDLSFITQLTCLTLAPAFYAAGIYFSLQQIVLTFGGQNSRIPPMWIPRIFISCDVVSLFLQGGGGAWAASLAQNEKMPDSGNYTMIAGLSFQAITLLLFLALSTDFALRTIKAKKRDGASAMNEDPAALRLRRSQRFKYLLYSLAISAFLIFLRSVYRVAELSQGWKGELMSTEKYVMWFESLPVAFAALFLTVFHPGYCFKEEPRIPEFVPMPQSPDHPKQPVHTIRRWNEKTGKCEVEVIYDTDHPALKHLQSRQV</sequence>